<proteinExistence type="predicted"/>
<keyword evidence="1" id="KW-0812">Transmembrane</keyword>
<feature type="transmembrane region" description="Helical" evidence="1">
    <location>
        <begin position="120"/>
        <end position="140"/>
    </location>
</feature>
<name>A0A2K8KNI3_9GAMM</name>
<evidence type="ECO:0000313" key="2">
    <source>
        <dbReference type="EMBL" id="ATX76370.1"/>
    </source>
</evidence>
<protein>
    <recommendedName>
        <fullName evidence="4">II family cellulose-binding protein</fullName>
    </recommendedName>
</protein>
<keyword evidence="3" id="KW-1185">Reference proteome</keyword>
<gene>
    <name evidence="2" type="ORF">REIFOR_01224</name>
</gene>
<sequence>MVSLRSAHGPPAKAKPPLLERLAFKFGVFTRMSLTTPALLFPAISLLLLAYTNRFLVITQLIRSLYKQNDTNPDLDIRKQILHLRVRIIAIRRMQVAGISSFILCVVTMFAIFVQQLYLANIFFAGSMVLLLVSLFISLYEVQISGQALQLQLKNLEQLSDD</sequence>
<evidence type="ECO:0008006" key="4">
    <source>
        <dbReference type="Google" id="ProtNLM"/>
    </source>
</evidence>
<evidence type="ECO:0000256" key="1">
    <source>
        <dbReference type="SAM" id="Phobius"/>
    </source>
</evidence>
<keyword evidence="1" id="KW-1133">Transmembrane helix</keyword>
<feature type="transmembrane region" description="Helical" evidence="1">
    <location>
        <begin position="39"/>
        <end position="57"/>
    </location>
</feature>
<feature type="transmembrane region" description="Helical" evidence="1">
    <location>
        <begin position="94"/>
        <end position="114"/>
    </location>
</feature>
<evidence type="ECO:0000313" key="3">
    <source>
        <dbReference type="Proteomes" id="UP000229757"/>
    </source>
</evidence>
<dbReference type="AlphaFoldDB" id="A0A2K8KNI3"/>
<organism evidence="2 3">
    <name type="scientific">Reinekea forsetii</name>
    <dbReference type="NCBI Taxonomy" id="1336806"/>
    <lineage>
        <taxon>Bacteria</taxon>
        <taxon>Pseudomonadati</taxon>
        <taxon>Pseudomonadota</taxon>
        <taxon>Gammaproteobacteria</taxon>
        <taxon>Oceanospirillales</taxon>
        <taxon>Saccharospirillaceae</taxon>
        <taxon>Reinekea</taxon>
    </lineage>
</organism>
<reference evidence="2 3" key="1">
    <citation type="journal article" date="2017" name="Environ. Microbiol.">
        <title>Genomic and physiological analyses of 'Reinekea forsetii' reveal a versatile opportunistic lifestyle during spring algae blooms.</title>
        <authorList>
            <person name="Avci B."/>
            <person name="Hahnke R.L."/>
            <person name="Chafee M."/>
            <person name="Fischer T."/>
            <person name="Gruber-Vodicka H."/>
            <person name="Tegetmeyer H.E."/>
            <person name="Harder J."/>
            <person name="Fuchs B.M."/>
            <person name="Amann R.I."/>
            <person name="Teeling H."/>
        </authorList>
    </citation>
    <scope>NUCLEOTIDE SEQUENCE [LARGE SCALE GENOMIC DNA]</scope>
    <source>
        <strain evidence="2 3">Hel1_31_D35</strain>
    </source>
</reference>
<dbReference type="KEGG" id="rfo:REIFOR_01224"/>
<dbReference type="InterPro" id="IPR021279">
    <property type="entry name" value="DUF2721"/>
</dbReference>
<keyword evidence="1" id="KW-0472">Membrane</keyword>
<dbReference type="EMBL" id="CP011797">
    <property type="protein sequence ID" value="ATX76370.1"/>
    <property type="molecule type" value="Genomic_DNA"/>
</dbReference>
<dbReference type="Proteomes" id="UP000229757">
    <property type="component" value="Chromosome"/>
</dbReference>
<dbReference type="Pfam" id="PF11026">
    <property type="entry name" value="DUF2721"/>
    <property type="match status" value="1"/>
</dbReference>
<accession>A0A2K8KNI3</accession>